<dbReference type="SUPFAM" id="SSF158499">
    <property type="entry name" value="DnaD domain-like"/>
    <property type="match status" value="1"/>
</dbReference>
<dbReference type="Pfam" id="PF07261">
    <property type="entry name" value="DnaB_2"/>
    <property type="match status" value="1"/>
</dbReference>
<dbReference type="InterPro" id="IPR034829">
    <property type="entry name" value="DnaD-like_sf"/>
</dbReference>
<organism evidence="3 4">
    <name type="scientific">Streptococcus pacificus</name>
    <dbReference type="NCBI Taxonomy" id="2740577"/>
    <lineage>
        <taxon>Bacteria</taxon>
        <taxon>Bacillati</taxon>
        <taxon>Bacillota</taxon>
        <taxon>Bacilli</taxon>
        <taxon>Lactobacillales</taxon>
        <taxon>Streptococcaceae</taxon>
        <taxon>Streptococcus</taxon>
    </lineage>
</organism>
<dbReference type="InterPro" id="IPR036388">
    <property type="entry name" value="WH-like_DNA-bd_sf"/>
</dbReference>
<dbReference type="InterPro" id="IPR053162">
    <property type="entry name" value="DnaD"/>
</dbReference>
<evidence type="ECO:0000256" key="1">
    <source>
        <dbReference type="ARBA" id="ARBA00093462"/>
    </source>
</evidence>
<reference evidence="3 4" key="1">
    <citation type="journal article" date="2021" name="Int. J. Syst. Evol. Microbiol.">
        <title>Streptococcus vicugnae sp. nov., isolated from faeces of alpacas (Vicugna pacos) and cattle (Bos taurus), Streptococcus zalophi sp. nov., and Streptococcus pacificus sp. nov., isolated from respiratory tract of California sea lions (Zalophus californianus).</title>
        <authorList>
            <person name="Volokhov D.V."/>
            <person name="Zagorodnyaya T.A."/>
            <person name="Shen Z."/>
            <person name="Blom J."/>
            <person name="Furtak V.A."/>
            <person name="Eisenberg T."/>
            <person name="Fan P."/>
            <person name="Jeong K.C."/>
            <person name="Gao Y."/>
            <person name="Zhang S."/>
            <person name="Amselle M."/>
        </authorList>
    </citation>
    <scope>NUCLEOTIDE SEQUENCE [LARGE SCALE GENOMIC DNA]</scope>
    <source>
        <strain evidence="3 4">CSL7591</strain>
    </source>
</reference>
<evidence type="ECO:0000313" key="4">
    <source>
        <dbReference type="Proteomes" id="UP000653045"/>
    </source>
</evidence>
<evidence type="ECO:0000259" key="2">
    <source>
        <dbReference type="Pfam" id="PF07261"/>
    </source>
</evidence>
<feature type="domain" description="DnaB/C C-terminal" evidence="2">
    <location>
        <begin position="130"/>
        <end position="201"/>
    </location>
</feature>
<comment type="caution">
    <text evidence="3">The sequence shown here is derived from an EMBL/GenBank/DDBJ whole genome shotgun (WGS) entry which is preliminary data.</text>
</comment>
<dbReference type="PANTHER" id="PTHR37293:SF6">
    <property type="entry name" value="DNA REPLICATION PROTEIN DNAD"/>
    <property type="match status" value="1"/>
</dbReference>
<dbReference type="Gene3D" id="1.10.10.10">
    <property type="entry name" value="Winged helix-like DNA-binding domain superfamily/Winged helix DNA-binding domain"/>
    <property type="match status" value="1"/>
</dbReference>
<accession>A0ABS0ZHJ0</accession>
<dbReference type="InterPro" id="IPR006343">
    <property type="entry name" value="DnaB/C_C"/>
</dbReference>
<protein>
    <submittedName>
        <fullName evidence="3">DnaD domain-containing protein</fullName>
    </submittedName>
</protein>
<dbReference type="RefSeq" id="WP_199575012.1">
    <property type="nucleotide sequence ID" value="NZ_JAENBO010000001.1"/>
</dbReference>
<name>A0ABS0ZHJ0_9STRE</name>
<dbReference type="Gene3D" id="1.10.10.630">
    <property type="entry name" value="DnaD domain-like"/>
    <property type="match status" value="1"/>
</dbReference>
<dbReference type="Proteomes" id="UP000653045">
    <property type="component" value="Unassembled WGS sequence"/>
</dbReference>
<dbReference type="PANTHER" id="PTHR37293">
    <property type="entry name" value="PHAGE REPLICATION PROTEIN-RELATED"/>
    <property type="match status" value="1"/>
</dbReference>
<dbReference type="NCBIfam" id="TIGR01446">
    <property type="entry name" value="DnaD_dom"/>
    <property type="match status" value="1"/>
</dbReference>
<comment type="similarity">
    <text evidence="1">Belongs to the DnaB/DnaD family.</text>
</comment>
<evidence type="ECO:0000313" key="3">
    <source>
        <dbReference type="EMBL" id="MBJ8325460.1"/>
    </source>
</evidence>
<gene>
    <name evidence="3" type="ORF">JHK62_02035</name>
</gene>
<keyword evidence="4" id="KW-1185">Reference proteome</keyword>
<proteinExistence type="inferred from homology"/>
<dbReference type="EMBL" id="JAENBO010000001">
    <property type="protein sequence ID" value="MBJ8325460.1"/>
    <property type="molecule type" value="Genomic_DNA"/>
</dbReference>
<sequence length="228" mass="26135">MSFSKAFDSGTLVLPSELLFHFHEIFENVDDYLVWQFFYLQNTSKIEEIAPSHIAKAIGKTVLDVNRSISSLKNAELLEIRTIELAGDSEIIFDASPALKKLDELFQTQDVSLLESDSQEPTNIIKPLVESFEKELGRMLSPFELEDLTKLVNEDKTDPEIILAALKEAVFNGKTNWKYIQAILRNWRREGITTLRQVEEKRRAREEADPKNVAISDDFKTALNLWSD</sequence>